<sequence>MSDSVREGVTDAGEESLIILESLLCVLREKNLLTRSDIELLCEKVERRATGTSRNPLPCNNGSATEAVGYLRRLSAYLGQRYGGKHMRRGAAN</sequence>
<dbReference type="EMBL" id="JBHRYE010000011">
    <property type="protein sequence ID" value="MFC3671299.1"/>
    <property type="molecule type" value="Genomic_DNA"/>
</dbReference>
<accession>A0ABV7V2C9</accession>
<reference evidence="2" key="1">
    <citation type="journal article" date="2019" name="Int. J. Syst. Evol. Microbiol.">
        <title>The Global Catalogue of Microorganisms (GCM) 10K type strain sequencing project: providing services to taxonomists for standard genome sequencing and annotation.</title>
        <authorList>
            <consortium name="The Broad Institute Genomics Platform"/>
            <consortium name="The Broad Institute Genome Sequencing Center for Infectious Disease"/>
            <person name="Wu L."/>
            <person name="Ma J."/>
        </authorList>
    </citation>
    <scope>NUCLEOTIDE SEQUENCE [LARGE SCALE GENOMIC DNA]</scope>
    <source>
        <strain evidence="2">KCTC 42224</strain>
    </source>
</reference>
<proteinExistence type="predicted"/>
<comment type="caution">
    <text evidence="1">The sequence shown here is derived from an EMBL/GenBank/DDBJ whole genome shotgun (WGS) entry which is preliminary data.</text>
</comment>
<dbReference type="RefSeq" id="WP_191322559.1">
    <property type="nucleotide sequence ID" value="NZ_BMZP01000001.1"/>
</dbReference>
<evidence type="ECO:0000313" key="2">
    <source>
        <dbReference type="Proteomes" id="UP001595683"/>
    </source>
</evidence>
<evidence type="ECO:0000313" key="1">
    <source>
        <dbReference type="EMBL" id="MFC3671299.1"/>
    </source>
</evidence>
<keyword evidence="2" id="KW-1185">Reference proteome</keyword>
<gene>
    <name evidence="1" type="ORF">ACFOOT_07675</name>
</gene>
<organism evidence="1 2">
    <name type="scientific">Novosphingobium pokkalii</name>
    <dbReference type="NCBI Taxonomy" id="1770194"/>
    <lineage>
        <taxon>Bacteria</taxon>
        <taxon>Pseudomonadati</taxon>
        <taxon>Pseudomonadota</taxon>
        <taxon>Alphaproteobacteria</taxon>
        <taxon>Sphingomonadales</taxon>
        <taxon>Sphingomonadaceae</taxon>
        <taxon>Novosphingobium</taxon>
    </lineage>
</organism>
<name>A0ABV7V2C9_9SPHN</name>
<protein>
    <submittedName>
        <fullName evidence="1">Uncharacterized protein</fullName>
    </submittedName>
</protein>
<dbReference type="Proteomes" id="UP001595683">
    <property type="component" value="Unassembled WGS sequence"/>
</dbReference>